<dbReference type="EMBL" id="JEMU01000002">
    <property type="protein sequence ID" value="KAJ04567.1"/>
    <property type="molecule type" value="Genomic_DNA"/>
</dbReference>
<dbReference type="SUPFAM" id="SSF53383">
    <property type="entry name" value="PLP-dependent transferases"/>
    <property type="match status" value="1"/>
</dbReference>
<keyword evidence="6" id="KW-0663">Pyridoxal phosphate</keyword>
<evidence type="ECO:0000256" key="2">
    <source>
        <dbReference type="ARBA" id="ARBA00003444"/>
    </source>
</evidence>
<comment type="function">
    <text evidence="2">Decarboxylates L-threonine-O-3-phosphate to yield (R)-1-amino-2-propanol O-2-phosphate, the precursor for the linkage between the nucleotide loop and the corrin ring in cobalamin.</text>
</comment>
<comment type="pathway">
    <text evidence="3">Cofactor biosynthesis; adenosylcobalamin biosynthesis.</text>
</comment>
<evidence type="ECO:0000256" key="8">
    <source>
        <dbReference type="ARBA" id="ARBA00029996"/>
    </source>
</evidence>
<comment type="cofactor">
    <cofactor evidence="1">
        <name>pyridoxal 5'-phosphate</name>
        <dbReference type="ChEBI" id="CHEBI:597326"/>
    </cofactor>
</comment>
<dbReference type="PANTHER" id="PTHR42885:SF1">
    <property type="entry name" value="THREONINE-PHOSPHATE DECARBOXYLASE"/>
    <property type="match status" value="1"/>
</dbReference>
<feature type="domain" description="Aminotransferase class I/classII large" evidence="10">
    <location>
        <begin position="50"/>
        <end position="303"/>
    </location>
</feature>
<dbReference type="InterPro" id="IPR015421">
    <property type="entry name" value="PyrdxlP-dep_Trfase_major"/>
</dbReference>
<reference evidence="11 12" key="1">
    <citation type="journal article" date="2014" name="Genome Announc.">
        <title>Draft Genome Sequences of Two Isolates of the Roseobacter Group, Sulfitobacter sp. Strains 3SOLIMAR09 and 1FIGIMAR09, from Harbors of Mallorca Island (Mediterranean Sea).</title>
        <authorList>
            <person name="Mas-Llado M."/>
            <person name="Pina-Villalonga J.M."/>
            <person name="Brunet-Galmes I."/>
            <person name="Nogales B."/>
            <person name="Bosch R."/>
        </authorList>
    </citation>
    <scope>NUCLEOTIDE SEQUENCE [LARGE SCALE GENOMIC DNA]</scope>
    <source>
        <strain evidence="11 12">1FIGIMAR09</strain>
    </source>
</reference>
<dbReference type="InterPro" id="IPR015424">
    <property type="entry name" value="PyrdxlP-dep_Trfase"/>
</dbReference>
<evidence type="ECO:0000256" key="1">
    <source>
        <dbReference type="ARBA" id="ARBA00001933"/>
    </source>
</evidence>
<dbReference type="Gene3D" id="3.90.1150.10">
    <property type="entry name" value="Aspartate Aminotransferase, domain 1"/>
    <property type="match status" value="1"/>
</dbReference>
<name>A0A061SUD6_9RHOB</name>
<dbReference type="GO" id="GO:0030170">
    <property type="term" value="F:pyridoxal phosphate binding"/>
    <property type="evidence" value="ECO:0007669"/>
    <property type="project" value="InterPro"/>
</dbReference>
<protein>
    <recommendedName>
        <fullName evidence="4">threonine-phosphate decarboxylase</fullName>
        <ecNumber evidence="4">4.1.1.81</ecNumber>
    </recommendedName>
    <alternativeName>
        <fullName evidence="8">L-threonine-O-3-phosphate decarboxylase</fullName>
    </alternativeName>
</protein>
<dbReference type="AlphaFoldDB" id="A0A061SUD6"/>
<keyword evidence="5" id="KW-0169">Cobalamin biosynthesis</keyword>
<dbReference type="GO" id="GO:0048472">
    <property type="term" value="F:threonine-phosphate decarboxylase activity"/>
    <property type="evidence" value="ECO:0007669"/>
    <property type="project" value="UniProtKB-EC"/>
</dbReference>
<comment type="caution">
    <text evidence="11">The sequence shown here is derived from an EMBL/GenBank/DDBJ whole genome shotgun (WGS) entry which is preliminary data.</text>
</comment>
<evidence type="ECO:0000256" key="9">
    <source>
        <dbReference type="ARBA" id="ARBA00048531"/>
    </source>
</evidence>
<dbReference type="RefSeq" id="WP_037905303.1">
    <property type="nucleotide sequence ID" value="NZ_JEMU01000002.1"/>
</dbReference>
<comment type="catalytic activity">
    <reaction evidence="9">
        <text>O-phospho-L-threonine + H(+) = (R)-1-aminopropan-2-yl phosphate + CO2</text>
        <dbReference type="Rhea" id="RHEA:11492"/>
        <dbReference type="ChEBI" id="CHEBI:15378"/>
        <dbReference type="ChEBI" id="CHEBI:16526"/>
        <dbReference type="ChEBI" id="CHEBI:58563"/>
        <dbReference type="ChEBI" id="CHEBI:58675"/>
        <dbReference type="EC" id="4.1.1.81"/>
    </reaction>
</comment>
<accession>A0A061SUD6</accession>
<keyword evidence="7" id="KW-0456">Lyase</keyword>
<dbReference type="Gene3D" id="3.40.640.10">
    <property type="entry name" value="Type I PLP-dependent aspartate aminotransferase-like (Major domain)"/>
    <property type="match status" value="1"/>
</dbReference>
<gene>
    <name evidence="11" type="ORF">PM02_03785</name>
</gene>
<dbReference type="PANTHER" id="PTHR42885">
    <property type="entry name" value="HISTIDINOL-PHOSPHATE AMINOTRANSFERASE-RELATED"/>
    <property type="match status" value="1"/>
</dbReference>
<dbReference type="NCBIfam" id="TIGR01140">
    <property type="entry name" value="L_thr_O3P_dcar"/>
    <property type="match status" value="1"/>
</dbReference>
<dbReference type="EC" id="4.1.1.81" evidence="4"/>
<dbReference type="CDD" id="cd00609">
    <property type="entry name" value="AAT_like"/>
    <property type="match status" value="1"/>
</dbReference>
<evidence type="ECO:0000256" key="7">
    <source>
        <dbReference type="ARBA" id="ARBA00023239"/>
    </source>
</evidence>
<organism evidence="11 12">
    <name type="scientific">Sulfitobacter mediterraneus</name>
    <dbReference type="NCBI Taxonomy" id="83219"/>
    <lineage>
        <taxon>Bacteria</taxon>
        <taxon>Pseudomonadati</taxon>
        <taxon>Pseudomonadota</taxon>
        <taxon>Alphaproteobacteria</taxon>
        <taxon>Rhodobacterales</taxon>
        <taxon>Roseobacteraceae</taxon>
        <taxon>Sulfitobacter</taxon>
    </lineage>
</organism>
<evidence type="ECO:0000259" key="10">
    <source>
        <dbReference type="Pfam" id="PF00155"/>
    </source>
</evidence>
<sequence length="315" mass="34111">MDSGKRDHGGGLDAAAAQYGGQRGDWLDLSTGINPVPYPLPEIPENAWTALPDEAALSELESAARRFWKVPEGAAVMAVPGASAAIVHIPHLAPAGTVHIPGPTYNEHAASFAQAGWRVSHDAGHATASVHVHPNNPTGQLWQVSDLHGALRVIDESFCDVTPDRTLMDQALTPGTLILKSFGKFWGLAGVRLGFVIGDPDLVNQLRAMLGPWAVAGPALTIGADALRAQHWAEETRNRLHKDALRLDALVTAKGAKLVGGTDLFRLYEVENAAEWQETLAQHHIWSRIFPYNPHWLRLGLPAPDQWARIEKAML</sequence>
<dbReference type="STRING" id="83219.PM02_03785"/>
<keyword evidence="12" id="KW-1185">Reference proteome</keyword>
<dbReference type="UniPathway" id="UPA00148"/>
<evidence type="ECO:0000256" key="5">
    <source>
        <dbReference type="ARBA" id="ARBA00022573"/>
    </source>
</evidence>
<evidence type="ECO:0000313" key="12">
    <source>
        <dbReference type="Proteomes" id="UP000027337"/>
    </source>
</evidence>
<evidence type="ECO:0000256" key="4">
    <source>
        <dbReference type="ARBA" id="ARBA00012285"/>
    </source>
</evidence>
<proteinExistence type="predicted"/>
<evidence type="ECO:0000256" key="3">
    <source>
        <dbReference type="ARBA" id="ARBA00004953"/>
    </source>
</evidence>
<dbReference type="InterPro" id="IPR015422">
    <property type="entry name" value="PyrdxlP-dep_Trfase_small"/>
</dbReference>
<dbReference type="InterPro" id="IPR005860">
    <property type="entry name" value="CobD"/>
</dbReference>
<evidence type="ECO:0000313" key="11">
    <source>
        <dbReference type="EMBL" id="KAJ04567.1"/>
    </source>
</evidence>
<dbReference type="eggNOG" id="COG0079">
    <property type="taxonomic scope" value="Bacteria"/>
</dbReference>
<evidence type="ECO:0000256" key="6">
    <source>
        <dbReference type="ARBA" id="ARBA00022898"/>
    </source>
</evidence>
<dbReference type="GO" id="GO:0009236">
    <property type="term" value="P:cobalamin biosynthetic process"/>
    <property type="evidence" value="ECO:0007669"/>
    <property type="project" value="UniProtKB-UniPathway"/>
</dbReference>
<dbReference type="Pfam" id="PF00155">
    <property type="entry name" value="Aminotran_1_2"/>
    <property type="match status" value="1"/>
</dbReference>
<dbReference type="InterPro" id="IPR004839">
    <property type="entry name" value="Aminotransferase_I/II_large"/>
</dbReference>
<dbReference type="Proteomes" id="UP000027337">
    <property type="component" value="Unassembled WGS sequence"/>
</dbReference>